<keyword evidence="3" id="KW-1185">Reference proteome</keyword>
<accession>A0A9W7HZ39</accession>
<sequence>MDDADLQKPEELPSLISPTNSSLNIADPEPEQDEHRYTSLKNLILGSSSFSMTQDDFYSSKILIRNQLVKSAASLTSNRRRFLLTRDQSRFLNLWGKLKNSVGTSCSCSAINCMPHEIFNIILWMDVVSNTINLLAYIDNSL</sequence>
<evidence type="ECO:0000256" key="1">
    <source>
        <dbReference type="SAM" id="MobiDB-lite"/>
    </source>
</evidence>
<feature type="compositionally biased region" description="Basic and acidic residues" evidence="1">
    <location>
        <begin position="1"/>
        <end position="11"/>
    </location>
</feature>
<evidence type="ECO:0000313" key="3">
    <source>
        <dbReference type="Proteomes" id="UP001165190"/>
    </source>
</evidence>
<protein>
    <submittedName>
        <fullName evidence="2">Uncharacterized protein</fullName>
    </submittedName>
</protein>
<proteinExistence type="predicted"/>
<gene>
    <name evidence="2" type="ORF">HRI_002270400</name>
</gene>
<comment type="caution">
    <text evidence="2">The sequence shown here is derived from an EMBL/GenBank/DDBJ whole genome shotgun (WGS) entry which is preliminary data.</text>
</comment>
<dbReference type="EMBL" id="BSYR01000021">
    <property type="protein sequence ID" value="GMI86011.1"/>
    <property type="molecule type" value="Genomic_DNA"/>
</dbReference>
<feature type="region of interest" description="Disordered" evidence="1">
    <location>
        <begin position="1"/>
        <end position="31"/>
    </location>
</feature>
<dbReference type="Proteomes" id="UP001165190">
    <property type="component" value="Unassembled WGS sequence"/>
</dbReference>
<evidence type="ECO:0000313" key="2">
    <source>
        <dbReference type="EMBL" id="GMI86011.1"/>
    </source>
</evidence>
<dbReference type="AlphaFoldDB" id="A0A9W7HZ39"/>
<reference evidence="2" key="1">
    <citation type="submission" date="2023-05" db="EMBL/GenBank/DDBJ databases">
        <title>Genome and transcriptome analyses reveal genes involved in the formation of fine ridges on petal epidermal cells in Hibiscus trionum.</title>
        <authorList>
            <person name="Koshimizu S."/>
            <person name="Masuda S."/>
            <person name="Ishii T."/>
            <person name="Shirasu K."/>
            <person name="Hoshino A."/>
            <person name="Arita M."/>
        </authorList>
    </citation>
    <scope>NUCLEOTIDE SEQUENCE</scope>
    <source>
        <strain evidence="2">Hamamatsu line</strain>
    </source>
</reference>
<name>A0A9W7HZ39_HIBTR</name>
<dbReference type="OrthoDB" id="1364464at2759"/>
<organism evidence="2 3">
    <name type="scientific">Hibiscus trionum</name>
    <name type="common">Flower of an hour</name>
    <dbReference type="NCBI Taxonomy" id="183268"/>
    <lineage>
        <taxon>Eukaryota</taxon>
        <taxon>Viridiplantae</taxon>
        <taxon>Streptophyta</taxon>
        <taxon>Embryophyta</taxon>
        <taxon>Tracheophyta</taxon>
        <taxon>Spermatophyta</taxon>
        <taxon>Magnoliopsida</taxon>
        <taxon>eudicotyledons</taxon>
        <taxon>Gunneridae</taxon>
        <taxon>Pentapetalae</taxon>
        <taxon>rosids</taxon>
        <taxon>malvids</taxon>
        <taxon>Malvales</taxon>
        <taxon>Malvaceae</taxon>
        <taxon>Malvoideae</taxon>
        <taxon>Hibiscus</taxon>
    </lineage>
</organism>